<name>A0A7J4IWF2_9ARCH</name>
<dbReference type="AlphaFoldDB" id="A0A7J4IWF2"/>
<reference evidence="2" key="3">
    <citation type="submission" date="2021-05" db="EMBL/GenBank/DDBJ databases">
        <title>Protein family content uncovers lineage relationships and bacterial pathway maintenance mechanisms in DPANN archaea.</title>
        <authorList>
            <person name="Castelle C.J."/>
            <person name="Meheust R."/>
            <person name="Jaffe A.L."/>
            <person name="Seitz K."/>
            <person name="Gong X."/>
            <person name="Baker B.J."/>
            <person name="Banfield J.F."/>
        </authorList>
    </citation>
    <scope>NUCLEOTIDE SEQUENCE</scope>
    <source>
        <strain evidence="2">RIFCSPHIGHO2_01_FULL_GW2011_AR10_43_9</strain>
    </source>
</reference>
<reference evidence="3" key="1">
    <citation type="journal article" date="2020" name="bioRxiv">
        <title>A rank-normalized archaeal taxonomy based on genome phylogeny resolves widespread incomplete and uneven classifications.</title>
        <authorList>
            <person name="Rinke C."/>
            <person name="Chuvochina M."/>
            <person name="Mussig A.J."/>
            <person name="Chaumeil P.-A."/>
            <person name="Waite D.W."/>
            <person name="Whitman W.B."/>
            <person name="Parks D.H."/>
            <person name="Hugenholtz P."/>
        </authorList>
    </citation>
    <scope>NUCLEOTIDE SEQUENCE [LARGE SCALE GENOMIC DNA]</scope>
</reference>
<accession>A0A7J4IWF2</accession>
<dbReference type="EMBL" id="JAGVWF010000050">
    <property type="protein sequence ID" value="MBS3059491.1"/>
    <property type="molecule type" value="Genomic_DNA"/>
</dbReference>
<comment type="caution">
    <text evidence="1">The sequence shown here is derived from an EMBL/GenBank/DDBJ whole genome shotgun (WGS) entry which is preliminary data.</text>
</comment>
<evidence type="ECO:0000313" key="2">
    <source>
        <dbReference type="EMBL" id="MBS3059491.1"/>
    </source>
</evidence>
<dbReference type="EMBL" id="DUFG01000011">
    <property type="protein sequence ID" value="HIH08067.1"/>
    <property type="molecule type" value="Genomic_DNA"/>
</dbReference>
<dbReference type="Proteomes" id="UP000683213">
    <property type="component" value="Unassembled WGS sequence"/>
</dbReference>
<protein>
    <submittedName>
        <fullName evidence="1">Uncharacterized protein</fullName>
    </submittedName>
</protein>
<organism evidence="1 3">
    <name type="scientific">Candidatus Iainarchaeum sp</name>
    <dbReference type="NCBI Taxonomy" id="3101447"/>
    <lineage>
        <taxon>Archaea</taxon>
        <taxon>Candidatus Iainarchaeota</taxon>
        <taxon>Candidatus Iainarchaeia</taxon>
        <taxon>Candidatus Iainarchaeales</taxon>
        <taxon>Candidatus Iainarchaeaceae</taxon>
        <taxon>Candidatus Iainarchaeum</taxon>
    </lineage>
</organism>
<reference evidence="2" key="2">
    <citation type="submission" date="2021-03" db="EMBL/GenBank/DDBJ databases">
        <authorList>
            <person name="Jaffe A."/>
        </authorList>
    </citation>
    <scope>NUCLEOTIDE SEQUENCE</scope>
    <source>
        <strain evidence="2">RIFCSPHIGHO2_01_FULL_GW2011_AR10_43_9</strain>
    </source>
</reference>
<dbReference type="Proteomes" id="UP000577419">
    <property type="component" value="Unassembled WGS sequence"/>
</dbReference>
<proteinExistence type="predicted"/>
<gene>
    <name evidence="1" type="ORF">HA237_01715</name>
    <name evidence="2" type="ORF">J4224_03670</name>
</gene>
<sequence>MEKGQFEPFKMMIGAIVALLILLIILGAIRSFEEFKINVSKERFLEGLENAVQQPNNDILVVENLLFDKGTVYTKDFLARRTGLEGQCVEILAPSSSSFTVDSQRILVNYRIETNFYAQCTTNLDPASFCDSTCEICCKFSFSKPITP</sequence>
<evidence type="ECO:0000313" key="1">
    <source>
        <dbReference type="EMBL" id="HIH08067.1"/>
    </source>
</evidence>
<evidence type="ECO:0000313" key="3">
    <source>
        <dbReference type="Proteomes" id="UP000577419"/>
    </source>
</evidence>